<protein>
    <submittedName>
        <fullName evidence="1">Uncharacterized protein</fullName>
    </submittedName>
</protein>
<dbReference type="RefSeq" id="WP_252741887.1">
    <property type="nucleotide sequence ID" value="NZ_JAMXIB010000009.1"/>
</dbReference>
<accession>A0ABT1B0X3</accession>
<proteinExistence type="predicted"/>
<dbReference type="EMBL" id="JAMXIB010000009">
    <property type="protein sequence ID" value="MCO5725517.1"/>
    <property type="molecule type" value="Genomic_DNA"/>
</dbReference>
<gene>
    <name evidence="1" type="ORF">NG653_11660</name>
</gene>
<evidence type="ECO:0000313" key="1">
    <source>
        <dbReference type="EMBL" id="MCO5725517.1"/>
    </source>
</evidence>
<organism evidence="1 2">
    <name type="scientific">Robiginitalea marina</name>
    <dbReference type="NCBI Taxonomy" id="2954105"/>
    <lineage>
        <taxon>Bacteria</taxon>
        <taxon>Pseudomonadati</taxon>
        <taxon>Bacteroidota</taxon>
        <taxon>Flavobacteriia</taxon>
        <taxon>Flavobacteriales</taxon>
        <taxon>Flavobacteriaceae</taxon>
        <taxon>Robiginitalea</taxon>
    </lineage>
</organism>
<evidence type="ECO:0000313" key="2">
    <source>
        <dbReference type="Proteomes" id="UP001206312"/>
    </source>
</evidence>
<reference evidence="1 2" key="1">
    <citation type="submission" date="2022-06" db="EMBL/GenBank/DDBJ databases">
        <authorList>
            <person name="Xuan X."/>
        </authorList>
    </citation>
    <scope>NUCLEOTIDE SEQUENCE [LARGE SCALE GENOMIC DNA]</scope>
    <source>
        <strain evidence="1 2">2V75</strain>
    </source>
</reference>
<comment type="caution">
    <text evidence="1">The sequence shown here is derived from an EMBL/GenBank/DDBJ whole genome shotgun (WGS) entry which is preliminary data.</text>
</comment>
<feature type="non-terminal residue" evidence="1">
    <location>
        <position position="1"/>
    </location>
</feature>
<dbReference type="Proteomes" id="UP001206312">
    <property type="component" value="Unassembled WGS sequence"/>
</dbReference>
<keyword evidence="2" id="KW-1185">Reference proteome</keyword>
<sequence>QNISGSSLVGTDLTIGIENGTSETIDLSSLVGTDDQGLSLSGNTLTLEDGGSVDLTPYLDNTDDQNLTLSGNTLGIEDGNTVDLSPYLDNTDDQTASEVNLDAAVDMDGDAVNETTTEGALQAIAPITSKAARIFYPPSIAIDASTNGTGLTVDLYAQYLAQFGTPAVASAGAPAAVPTYAATDLYYYVTYADPAVFANMSINANGVLTYDIIGQPADYNSLINVVFVVK</sequence>
<name>A0ABT1B0X3_9FLAO</name>